<proteinExistence type="predicted"/>
<evidence type="ECO:0000256" key="1">
    <source>
        <dbReference type="SAM" id="MobiDB-lite"/>
    </source>
</evidence>
<protein>
    <recommendedName>
        <fullName evidence="2">DUF6590 domain-containing protein</fullName>
    </recommendedName>
</protein>
<feature type="compositionally biased region" description="Low complexity" evidence="1">
    <location>
        <begin position="88"/>
        <end position="98"/>
    </location>
</feature>
<feature type="domain" description="DUF6590" evidence="2">
    <location>
        <begin position="308"/>
        <end position="454"/>
    </location>
</feature>
<name>A0A9P9WWI5_9PEZI</name>
<keyword evidence="4" id="KW-1185">Reference proteome</keyword>
<sequence length="477" mass="52042">MAGHKKHHFSKDEKKHHRDGAAVNWGDWQWSDEYQSNFRLGYDSKGKVIDQRWSESTDTPRAAAAIDDELAGGMGEMSLGAEPGAGGSSVSSTSSWGSHYPSYSHDQHLKGKAKSHSRDEGSEILPADATSAFDPVAYEDEDATASAYNTSAYADSYGLASDDGGDPEFEQALHASKQTYYGQTTAGESSSSASGGFDQQSSNYYGGAGQASSEYYPETGQASSDYYSGTGSSSNYLTAQEDDDYQDDGTHTPTQAGPSQISQHRAPLISGTSNYAFDDSEYNTSTSSHGTDRVKGSASNHRGYSFLVFKLVWAEPRGQSSKKFAGNSEAPFTEAGKKRVDGEMFYTGVRRFVVTASESGSSICVPILTYEGRGCNKPGVRAENHGIVYEPPSPPTRLRGEPQHGFDPVRMEIYVEGETLVAESRINYSKLVTIEHNINVLFIGRIYGEDFEAVSRAVDECWARRIRRPKKSNKKRR</sequence>
<feature type="region of interest" description="Disordered" evidence="1">
    <location>
        <begin position="208"/>
        <end position="298"/>
    </location>
</feature>
<gene>
    <name evidence="3" type="ORF">JX265_001969</name>
</gene>
<dbReference type="PANTHER" id="PTHR35391">
    <property type="entry name" value="C2H2-TYPE DOMAIN-CONTAINING PROTEIN-RELATED"/>
    <property type="match status" value="1"/>
</dbReference>
<evidence type="ECO:0000313" key="4">
    <source>
        <dbReference type="Proteomes" id="UP000829685"/>
    </source>
</evidence>
<reference evidence="3" key="1">
    <citation type="submission" date="2021-03" db="EMBL/GenBank/DDBJ databases">
        <title>Revisited historic fungal species revealed as producer of novel bioactive compounds through whole genome sequencing and comparative genomics.</title>
        <authorList>
            <person name="Vignolle G.A."/>
            <person name="Hochenegger N."/>
            <person name="Mach R.L."/>
            <person name="Mach-Aigner A.R."/>
            <person name="Javad Rahimi M."/>
            <person name="Salim K.A."/>
            <person name="Chan C.M."/>
            <person name="Lim L.B.L."/>
            <person name="Cai F."/>
            <person name="Druzhinina I.S."/>
            <person name="U'Ren J.M."/>
            <person name="Derntl C."/>
        </authorList>
    </citation>
    <scope>NUCLEOTIDE SEQUENCE</scope>
    <source>
        <strain evidence="3">TUCIM 5799</strain>
    </source>
</reference>
<dbReference type="InterPro" id="IPR046497">
    <property type="entry name" value="DUF6590"/>
</dbReference>
<feature type="compositionally biased region" description="Low complexity" evidence="1">
    <location>
        <begin position="223"/>
        <end position="234"/>
    </location>
</feature>
<dbReference type="Pfam" id="PF20233">
    <property type="entry name" value="DUF6590"/>
    <property type="match status" value="1"/>
</dbReference>
<dbReference type="Proteomes" id="UP000829685">
    <property type="component" value="Unassembled WGS sequence"/>
</dbReference>
<feature type="compositionally biased region" description="Polar residues" evidence="1">
    <location>
        <begin position="251"/>
        <end position="263"/>
    </location>
</feature>
<feature type="region of interest" description="Disordered" evidence="1">
    <location>
        <begin position="74"/>
        <end position="128"/>
    </location>
</feature>
<dbReference type="AlphaFoldDB" id="A0A9P9WWI5"/>
<comment type="caution">
    <text evidence="3">The sequence shown here is derived from an EMBL/GenBank/DDBJ whole genome shotgun (WGS) entry which is preliminary data.</text>
</comment>
<dbReference type="PANTHER" id="PTHR35391:SF5">
    <property type="entry name" value="DUF6590 DOMAIN-CONTAINING PROTEIN"/>
    <property type="match status" value="1"/>
</dbReference>
<dbReference type="EMBL" id="JAFIMR010000003">
    <property type="protein sequence ID" value="KAI1880348.1"/>
    <property type="molecule type" value="Genomic_DNA"/>
</dbReference>
<evidence type="ECO:0000313" key="3">
    <source>
        <dbReference type="EMBL" id="KAI1880348.1"/>
    </source>
</evidence>
<organism evidence="3 4">
    <name type="scientific">Neoarthrinium moseri</name>
    <dbReference type="NCBI Taxonomy" id="1658444"/>
    <lineage>
        <taxon>Eukaryota</taxon>
        <taxon>Fungi</taxon>
        <taxon>Dikarya</taxon>
        <taxon>Ascomycota</taxon>
        <taxon>Pezizomycotina</taxon>
        <taxon>Sordariomycetes</taxon>
        <taxon>Xylariomycetidae</taxon>
        <taxon>Amphisphaeriales</taxon>
        <taxon>Apiosporaceae</taxon>
        <taxon>Neoarthrinium</taxon>
    </lineage>
</organism>
<evidence type="ECO:0000259" key="2">
    <source>
        <dbReference type="Pfam" id="PF20233"/>
    </source>
</evidence>
<accession>A0A9P9WWI5</accession>